<gene>
    <name evidence="2" type="primary">IFI44L</name>
</gene>
<proteinExistence type="predicted"/>
<reference evidence="2" key="1">
    <citation type="submission" date="2025-08" db="UniProtKB">
        <authorList>
            <consortium name="RefSeq"/>
        </authorList>
    </citation>
    <scope>IDENTIFICATION</scope>
</reference>
<organism evidence="1 2">
    <name type="scientific">Orycteropus afer afer</name>
    <dbReference type="NCBI Taxonomy" id="1230840"/>
    <lineage>
        <taxon>Eukaryota</taxon>
        <taxon>Metazoa</taxon>
        <taxon>Chordata</taxon>
        <taxon>Craniata</taxon>
        <taxon>Vertebrata</taxon>
        <taxon>Euteleostomi</taxon>
        <taxon>Mammalia</taxon>
        <taxon>Eutheria</taxon>
        <taxon>Afrotheria</taxon>
        <taxon>Tubulidentata</taxon>
        <taxon>Orycteropodidae</taxon>
        <taxon>Orycteropus</taxon>
    </lineage>
</organism>
<accession>A0AC54ZCD1</accession>
<sequence>MAVVTNLTWNQERSLQKLFGCVSFSLLYKASVHDSSIYTMLQRCTHQGSTITLIYTDENVFGAFILGHYPQMGEEFENPNSSFFFLLKSGNKERSEISTFVFNRAPEIIKKKLSFCFHNSEFFFLMPESKRVFIHPQLADKKFKCHGYSTYLDCEVFRVEGIKDDLSYIRRITGVTQRRQRLLAELSTYKPTTCLTPEIRILLLGPIGSGKSTFINSVKSVFQGRIIRQAIAGSDITSITEQYRIYSIKYGEDGISLPFMLCDSMGLDEREGEGLCMDDIFYILEGCIPDRYQFNPRKPITSSHSGFITSPSLKERIHCVAYVLDANSINNLSSQMVKKFKRVQEKVLQCGIGYVVLLTKVNNWDEILQDDFLNMNRSTAYQSQIICVSKKLTIPIPNILMVDNYASEREMKPLKDVVILSVLRQMLRITDDFLEDLPLQ</sequence>
<name>A0AC54ZCD1_ORYAF</name>
<protein>
    <submittedName>
        <fullName evidence="2">Interferon-induced protein 44-like</fullName>
    </submittedName>
</protein>
<dbReference type="RefSeq" id="XP_042637681.1">
    <property type="nucleotide sequence ID" value="XM_042781747.1"/>
</dbReference>
<evidence type="ECO:0000313" key="1">
    <source>
        <dbReference type="Proteomes" id="UP000694850"/>
    </source>
</evidence>
<dbReference type="Proteomes" id="UP000694850">
    <property type="component" value="Unplaced"/>
</dbReference>
<evidence type="ECO:0000313" key="2">
    <source>
        <dbReference type="RefSeq" id="XP_042637681.1"/>
    </source>
</evidence>
<keyword evidence="1" id="KW-1185">Reference proteome</keyword>